<evidence type="ECO:0000313" key="2">
    <source>
        <dbReference type="Proteomes" id="UP000589738"/>
    </source>
</evidence>
<organism evidence="1 2">
    <name type="scientific">Chryseobacterium shigense</name>
    <dbReference type="NCBI Taxonomy" id="297244"/>
    <lineage>
        <taxon>Bacteria</taxon>
        <taxon>Pseudomonadati</taxon>
        <taxon>Bacteroidota</taxon>
        <taxon>Flavobacteriia</taxon>
        <taxon>Flavobacteriales</taxon>
        <taxon>Weeksellaceae</taxon>
        <taxon>Chryseobacterium group</taxon>
        <taxon>Chryseobacterium</taxon>
    </lineage>
</organism>
<gene>
    <name evidence="1" type="ORF">HNP36_002872</name>
</gene>
<dbReference type="Proteomes" id="UP000589738">
    <property type="component" value="Unassembled WGS sequence"/>
</dbReference>
<comment type="caution">
    <text evidence="1">The sequence shown here is derived from an EMBL/GenBank/DDBJ whole genome shotgun (WGS) entry which is preliminary data.</text>
</comment>
<protein>
    <submittedName>
        <fullName evidence="1">Uncharacterized protein</fullName>
    </submittedName>
</protein>
<dbReference type="RefSeq" id="WP_184164814.1">
    <property type="nucleotide sequence ID" value="NZ_JACHLC010000003.1"/>
</dbReference>
<reference evidence="1 2" key="1">
    <citation type="submission" date="2020-08" db="EMBL/GenBank/DDBJ databases">
        <title>Functional genomics of gut bacteria from endangered species of beetles.</title>
        <authorList>
            <person name="Carlos-Shanley C."/>
        </authorList>
    </citation>
    <scope>NUCLEOTIDE SEQUENCE [LARGE SCALE GENOMIC DNA]</scope>
    <source>
        <strain evidence="1 2">S00136</strain>
    </source>
</reference>
<proteinExistence type="predicted"/>
<accession>A0A841N5K7</accession>
<name>A0A841N5K7_9FLAO</name>
<dbReference type="AlphaFoldDB" id="A0A841N5K7"/>
<evidence type="ECO:0000313" key="1">
    <source>
        <dbReference type="EMBL" id="MBB6371787.1"/>
    </source>
</evidence>
<dbReference type="EMBL" id="JACHLC010000003">
    <property type="protein sequence ID" value="MBB6371787.1"/>
    <property type="molecule type" value="Genomic_DNA"/>
</dbReference>
<keyword evidence="2" id="KW-1185">Reference proteome</keyword>
<sequence>MKTQLSDLFFSTQMVDKMKVLLEAFALKPMPDDDFKEFVQEFNSLKNGSGVPFTGSIIVDRQLMDIILRSSKKYANFCFVERNGNISLALHLSNDVTAVDYSDSVYYLKDSGKQVDGMAVFTLEEFPTLMDFLKDRNNYKEGLGDYINQITKRVNTEIVSYEKEDLALFNYNMLLIYGGRWEDFKYVKISFIIFKRIIGSGLDFEYKKRLGRISFAMQYCFENPDKTIKTMSLSSPSDITSLWP</sequence>